<keyword evidence="11" id="KW-1185">Reference proteome</keyword>
<feature type="transmembrane region" description="Helical" evidence="8">
    <location>
        <begin position="21"/>
        <end position="40"/>
    </location>
</feature>
<name>A0A2S7UXV0_9GAMM</name>
<feature type="transmembrane region" description="Helical" evidence="8">
    <location>
        <begin position="162"/>
        <end position="183"/>
    </location>
</feature>
<dbReference type="RefSeq" id="WP_105053054.1">
    <property type="nucleotide sequence ID" value="NZ_BMYG01000001.1"/>
</dbReference>
<keyword evidence="3" id="KW-0597">Phosphoprotein</keyword>
<accession>A0A2S7UXV0</accession>
<dbReference type="InterPro" id="IPR050428">
    <property type="entry name" value="TCS_sensor_his_kinase"/>
</dbReference>
<dbReference type="InterPro" id="IPR036097">
    <property type="entry name" value="HisK_dim/P_sf"/>
</dbReference>
<evidence type="ECO:0000256" key="1">
    <source>
        <dbReference type="ARBA" id="ARBA00000085"/>
    </source>
</evidence>
<reference evidence="10 11" key="1">
    <citation type="submission" date="2016-12" db="EMBL/GenBank/DDBJ databases">
        <title>Diversity of luminous bacteria.</title>
        <authorList>
            <person name="Yoshizawa S."/>
            <person name="Kogure K."/>
        </authorList>
    </citation>
    <scope>NUCLEOTIDE SEQUENCE [LARGE SCALE GENOMIC DNA]</scope>
    <source>
        <strain evidence="10 11">SA4-48</strain>
    </source>
</reference>
<evidence type="ECO:0000313" key="10">
    <source>
        <dbReference type="EMBL" id="PQJ54535.1"/>
    </source>
</evidence>
<dbReference type="CDD" id="cd00082">
    <property type="entry name" value="HisKA"/>
    <property type="match status" value="1"/>
</dbReference>
<dbReference type="Pfam" id="PF00512">
    <property type="entry name" value="HisKA"/>
    <property type="match status" value="1"/>
</dbReference>
<evidence type="ECO:0000313" key="11">
    <source>
        <dbReference type="Proteomes" id="UP000239007"/>
    </source>
</evidence>
<evidence type="ECO:0000259" key="9">
    <source>
        <dbReference type="PROSITE" id="PS50109"/>
    </source>
</evidence>
<dbReference type="PANTHER" id="PTHR45436">
    <property type="entry name" value="SENSOR HISTIDINE KINASE YKOH"/>
    <property type="match status" value="1"/>
</dbReference>
<evidence type="ECO:0000256" key="4">
    <source>
        <dbReference type="ARBA" id="ARBA00022679"/>
    </source>
</evidence>
<dbReference type="SUPFAM" id="SSF47384">
    <property type="entry name" value="Homodimeric domain of signal transducing histidine kinase"/>
    <property type="match status" value="1"/>
</dbReference>
<comment type="catalytic activity">
    <reaction evidence="1">
        <text>ATP + protein L-histidine = ADP + protein N-phospho-L-histidine.</text>
        <dbReference type="EC" id="2.7.13.3"/>
    </reaction>
</comment>
<dbReference type="InterPro" id="IPR005467">
    <property type="entry name" value="His_kinase_dom"/>
</dbReference>
<dbReference type="Proteomes" id="UP000239007">
    <property type="component" value="Unassembled WGS sequence"/>
</dbReference>
<proteinExistence type="predicted"/>
<protein>
    <recommendedName>
        <fullName evidence="2">histidine kinase</fullName>
        <ecNumber evidence="2">2.7.13.3</ecNumber>
    </recommendedName>
</protein>
<dbReference type="PANTHER" id="PTHR45436:SF5">
    <property type="entry name" value="SENSOR HISTIDINE KINASE TRCS"/>
    <property type="match status" value="1"/>
</dbReference>
<dbReference type="Pfam" id="PF02518">
    <property type="entry name" value="HATPase_c"/>
    <property type="match status" value="1"/>
</dbReference>
<evidence type="ECO:0000256" key="6">
    <source>
        <dbReference type="ARBA" id="ARBA00022777"/>
    </source>
</evidence>
<dbReference type="AlphaFoldDB" id="A0A2S7UXV0"/>
<keyword evidence="7 8" id="KW-1133">Transmembrane helix</keyword>
<dbReference type="EC" id="2.7.13.3" evidence="2"/>
<organism evidence="10 11">
    <name type="scientific">Psychrosphaera saromensis</name>
    <dbReference type="NCBI Taxonomy" id="716813"/>
    <lineage>
        <taxon>Bacteria</taxon>
        <taxon>Pseudomonadati</taxon>
        <taxon>Pseudomonadota</taxon>
        <taxon>Gammaproteobacteria</taxon>
        <taxon>Alteromonadales</taxon>
        <taxon>Pseudoalteromonadaceae</taxon>
        <taxon>Psychrosphaera</taxon>
    </lineage>
</organism>
<dbReference type="OrthoDB" id="9121563at2"/>
<keyword evidence="6" id="KW-0418">Kinase</keyword>
<dbReference type="SMART" id="SM00388">
    <property type="entry name" value="HisKA"/>
    <property type="match status" value="1"/>
</dbReference>
<dbReference type="SUPFAM" id="SSF55874">
    <property type="entry name" value="ATPase domain of HSP90 chaperone/DNA topoisomerase II/histidine kinase"/>
    <property type="match status" value="1"/>
</dbReference>
<dbReference type="GO" id="GO:0000155">
    <property type="term" value="F:phosphorelay sensor kinase activity"/>
    <property type="evidence" value="ECO:0007669"/>
    <property type="project" value="InterPro"/>
</dbReference>
<gene>
    <name evidence="10" type="ORF">BTO11_13345</name>
</gene>
<sequence length="460" mass="52774">MNKDKNQLGKNSIKYQLNKHLLFSMLFLVVVFSILIYQIFNISSQATTHRNLMTMSKNFAQQVQRDPKFKLPHRGSYAAFVGLNNIPPLYFDLFELQQLTPFKMLVKEDERVLGQADRTSKYFAFAHPIMDSEQLLYLFYSEDEKTKSELAKNNTAIFNMPYMNVPLSIFGIVILALILFYVVSRQIISLVVKPLDDLAEMASLVDDHDAASFDITNNPSEVGLVAKKLQKSMERIDKFYLREKQFIQNASHELRTPIALVSSALDIIDLRIKQGKNEFDDQYLNIRRANNNMTELSDGLLLLSRENTEDLLNEEVNLKQEITLLVHEHDYLLQGKNVELSLSEDGHNAILLPKILCRILLSNLIRNAFEHCVEGSVFIQIQDACVTVTNSKPPMIVNSRVNVNTNTGNNTAKDIDKIQGFGIGLEIVQQICQLQNWHFQLSDERKDYFLTRITFAEKKS</sequence>
<evidence type="ECO:0000256" key="7">
    <source>
        <dbReference type="ARBA" id="ARBA00022989"/>
    </source>
</evidence>
<dbReference type="EMBL" id="MSCH01000003">
    <property type="protein sequence ID" value="PQJ54535.1"/>
    <property type="molecule type" value="Genomic_DNA"/>
</dbReference>
<dbReference type="InterPro" id="IPR036890">
    <property type="entry name" value="HATPase_C_sf"/>
</dbReference>
<dbReference type="InterPro" id="IPR003594">
    <property type="entry name" value="HATPase_dom"/>
</dbReference>
<dbReference type="Gene3D" id="1.10.287.130">
    <property type="match status" value="1"/>
</dbReference>
<dbReference type="InterPro" id="IPR003661">
    <property type="entry name" value="HisK_dim/P_dom"/>
</dbReference>
<evidence type="ECO:0000256" key="2">
    <source>
        <dbReference type="ARBA" id="ARBA00012438"/>
    </source>
</evidence>
<dbReference type="Gene3D" id="3.30.565.10">
    <property type="entry name" value="Histidine kinase-like ATPase, C-terminal domain"/>
    <property type="match status" value="1"/>
</dbReference>
<dbReference type="PROSITE" id="PS50109">
    <property type="entry name" value="HIS_KIN"/>
    <property type="match status" value="1"/>
</dbReference>
<evidence type="ECO:0000256" key="5">
    <source>
        <dbReference type="ARBA" id="ARBA00022692"/>
    </source>
</evidence>
<keyword evidence="8" id="KW-0472">Membrane</keyword>
<keyword evidence="5 8" id="KW-0812">Transmembrane</keyword>
<keyword evidence="4" id="KW-0808">Transferase</keyword>
<evidence type="ECO:0000256" key="3">
    <source>
        <dbReference type="ARBA" id="ARBA00022553"/>
    </source>
</evidence>
<feature type="domain" description="Histidine kinase" evidence="9">
    <location>
        <begin position="249"/>
        <end position="459"/>
    </location>
</feature>
<comment type="caution">
    <text evidence="10">The sequence shown here is derived from an EMBL/GenBank/DDBJ whole genome shotgun (WGS) entry which is preliminary data.</text>
</comment>
<evidence type="ECO:0000256" key="8">
    <source>
        <dbReference type="SAM" id="Phobius"/>
    </source>
</evidence>
<dbReference type="GO" id="GO:0005886">
    <property type="term" value="C:plasma membrane"/>
    <property type="evidence" value="ECO:0007669"/>
    <property type="project" value="TreeGrafter"/>
</dbReference>